<accession>A0AAD5RF41</accession>
<evidence type="ECO:0000313" key="1">
    <source>
        <dbReference type="EMBL" id="KAJ1374936.1"/>
    </source>
</evidence>
<keyword evidence="2" id="KW-1185">Reference proteome</keyword>
<reference evidence="1" key="1">
    <citation type="submission" date="2021-06" db="EMBL/GenBank/DDBJ databases">
        <title>Parelaphostrongylus tenuis whole genome reference sequence.</title>
        <authorList>
            <person name="Garwood T.J."/>
            <person name="Larsen P.A."/>
            <person name="Fountain-Jones N.M."/>
            <person name="Garbe J.R."/>
            <person name="Macchietto M.G."/>
            <person name="Kania S.A."/>
            <person name="Gerhold R.W."/>
            <person name="Richards J.E."/>
            <person name="Wolf T.M."/>
        </authorList>
    </citation>
    <scope>NUCLEOTIDE SEQUENCE</scope>
    <source>
        <strain evidence="1">MNPRO001-30</strain>
        <tissue evidence="1">Meninges</tissue>
    </source>
</reference>
<evidence type="ECO:0000313" key="2">
    <source>
        <dbReference type="Proteomes" id="UP001196413"/>
    </source>
</evidence>
<dbReference type="AlphaFoldDB" id="A0AAD5RF41"/>
<dbReference type="InterPro" id="IPR053164">
    <property type="entry name" value="IS1016-like_transposase"/>
</dbReference>
<sequence length="131" mass="14957">MEKILDRTAQTLLKVISHIIALGTTIISDSWKACNVIQNHEDKDYEHFHVNHRHHFTDPETSAQLRRSKAYGTQIKANDATTSSVGRATLSSTPIKQNLLGDAWSKVGVAIHSRHFSRTWRRSCRRRTKPN</sequence>
<dbReference type="PANTHER" id="PTHR47163">
    <property type="entry name" value="DDE_TNP_IS1595 DOMAIN-CONTAINING PROTEIN"/>
    <property type="match status" value="1"/>
</dbReference>
<dbReference type="PANTHER" id="PTHR47163:SF2">
    <property type="entry name" value="SI:DKEY-17M8.2"/>
    <property type="match status" value="1"/>
</dbReference>
<protein>
    <recommendedName>
        <fullName evidence="3">Transposase</fullName>
    </recommendedName>
</protein>
<organism evidence="1 2">
    <name type="scientific">Parelaphostrongylus tenuis</name>
    <name type="common">Meningeal worm</name>
    <dbReference type="NCBI Taxonomy" id="148309"/>
    <lineage>
        <taxon>Eukaryota</taxon>
        <taxon>Metazoa</taxon>
        <taxon>Ecdysozoa</taxon>
        <taxon>Nematoda</taxon>
        <taxon>Chromadorea</taxon>
        <taxon>Rhabditida</taxon>
        <taxon>Rhabditina</taxon>
        <taxon>Rhabditomorpha</taxon>
        <taxon>Strongyloidea</taxon>
        <taxon>Metastrongylidae</taxon>
        <taxon>Parelaphostrongylus</taxon>
    </lineage>
</organism>
<proteinExistence type="predicted"/>
<dbReference type="EMBL" id="JAHQIW010007498">
    <property type="protein sequence ID" value="KAJ1374936.1"/>
    <property type="molecule type" value="Genomic_DNA"/>
</dbReference>
<gene>
    <name evidence="1" type="ORF">KIN20_038143</name>
</gene>
<dbReference type="Proteomes" id="UP001196413">
    <property type="component" value="Unassembled WGS sequence"/>
</dbReference>
<comment type="caution">
    <text evidence="1">The sequence shown here is derived from an EMBL/GenBank/DDBJ whole genome shotgun (WGS) entry which is preliminary data.</text>
</comment>
<name>A0AAD5RF41_PARTN</name>
<evidence type="ECO:0008006" key="3">
    <source>
        <dbReference type="Google" id="ProtNLM"/>
    </source>
</evidence>